<comment type="caution">
    <text evidence="3">The sequence shown here is derived from an EMBL/GenBank/DDBJ whole genome shotgun (WGS) entry which is preliminary data.</text>
</comment>
<protein>
    <recommendedName>
        <fullName evidence="2">Thioredoxin domain-containing protein</fullName>
    </recommendedName>
</protein>
<feature type="transmembrane region" description="Helical" evidence="1">
    <location>
        <begin position="87"/>
        <end position="107"/>
    </location>
</feature>
<name>A0AAD7UKQ7_9STRA</name>
<dbReference type="InterPro" id="IPR036249">
    <property type="entry name" value="Thioredoxin-like_sf"/>
</dbReference>
<accession>A0AAD7UKQ7</accession>
<keyword evidence="4" id="KW-1185">Reference proteome</keyword>
<dbReference type="EMBL" id="JAQMWT010000148">
    <property type="protein sequence ID" value="KAJ8609170.1"/>
    <property type="molecule type" value="Genomic_DNA"/>
</dbReference>
<evidence type="ECO:0000313" key="4">
    <source>
        <dbReference type="Proteomes" id="UP001230188"/>
    </source>
</evidence>
<evidence type="ECO:0000313" key="3">
    <source>
        <dbReference type="EMBL" id="KAJ8609170.1"/>
    </source>
</evidence>
<reference evidence="3" key="1">
    <citation type="submission" date="2023-01" db="EMBL/GenBank/DDBJ databases">
        <title>Metagenome sequencing of chrysophaentin producing Chrysophaeum taylorii.</title>
        <authorList>
            <person name="Davison J."/>
            <person name="Bewley C."/>
        </authorList>
    </citation>
    <scope>NUCLEOTIDE SEQUENCE</scope>
    <source>
        <strain evidence="3">NIES-1699</strain>
    </source>
</reference>
<evidence type="ECO:0000256" key="1">
    <source>
        <dbReference type="SAM" id="Phobius"/>
    </source>
</evidence>
<keyword evidence="1" id="KW-0472">Membrane</keyword>
<dbReference type="InterPro" id="IPR013766">
    <property type="entry name" value="Thioredoxin_domain"/>
</dbReference>
<dbReference type="Gene3D" id="3.40.30.10">
    <property type="entry name" value="Glutaredoxin"/>
    <property type="match status" value="1"/>
</dbReference>
<proteinExistence type="predicted"/>
<feature type="transmembrane region" description="Helical" evidence="1">
    <location>
        <begin position="6"/>
        <end position="23"/>
    </location>
</feature>
<dbReference type="PROSITE" id="PS51352">
    <property type="entry name" value="THIOREDOXIN_2"/>
    <property type="match status" value="1"/>
</dbReference>
<dbReference type="AlphaFoldDB" id="A0AAD7UKQ7"/>
<keyword evidence="1" id="KW-1133">Transmembrane helix</keyword>
<keyword evidence="1" id="KW-0812">Transmembrane</keyword>
<evidence type="ECO:0000259" key="2">
    <source>
        <dbReference type="PROSITE" id="PS51352"/>
    </source>
</evidence>
<dbReference type="SUPFAM" id="SSF52833">
    <property type="entry name" value="Thioredoxin-like"/>
    <property type="match status" value="1"/>
</dbReference>
<dbReference type="Proteomes" id="UP001230188">
    <property type="component" value="Unassembled WGS sequence"/>
</dbReference>
<dbReference type="Pfam" id="PF00085">
    <property type="entry name" value="Thioredoxin"/>
    <property type="match status" value="1"/>
</dbReference>
<feature type="domain" description="Thioredoxin" evidence="2">
    <location>
        <begin position="95"/>
        <end position="278"/>
    </location>
</feature>
<sequence length="286" mass="32322">MWWWWCQAYYLVNIAILGSWAYLRTVVPGNIREVREGHWFQTQEREVFLLVGFGLLAKARRASSLHEYAYKIFLYGKVAIGLCLARCGNYALLALYAAVLAATFVFLPTPSFPGHQYVDTFDAARFAEHVLRIPNDQKSAPLWLVMFSADWCETCALAQPLFCSLAAEHTSRRRKFALIDVSKNPTIARRFNIDVSHKTLQLPTFALFFAGREKLRLPYFDEANRVVKTKFARSALQSFFLLDTPVKDAVATIKRRDAQKAQANADTYVDAKLAAAASSSSSSKSE</sequence>
<organism evidence="3 4">
    <name type="scientific">Chrysophaeum taylorii</name>
    <dbReference type="NCBI Taxonomy" id="2483200"/>
    <lineage>
        <taxon>Eukaryota</taxon>
        <taxon>Sar</taxon>
        <taxon>Stramenopiles</taxon>
        <taxon>Ochrophyta</taxon>
        <taxon>Pelagophyceae</taxon>
        <taxon>Pelagomonadales</taxon>
        <taxon>Pelagomonadaceae</taxon>
        <taxon>Chrysophaeum</taxon>
    </lineage>
</organism>
<gene>
    <name evidence="3" type="ORF">CTAYLR_008411</name>
</gene>